<name>A0A5D3KMX0_9BRAD</name>
<evidence type="ECO:0000256" key="1">
    <source>
        <dbReference type="SAM" id="Phobius"/>
    </source>
</evidence>
<gene>
    <name evidence="2" type="ORF">FXB40_07550</name>
</gene>
<keyword evidence="1" id="KW-0812">Transmembrane</keyword>
<feature type="transmembrane region" description="Helical" evidence="1">
    <location>
        <begin position="202"/>
        <end position="222"/>
    </location>
</feature>
<protein>
    <submittedName>
        <fullName evidence="2">Uncharacterized protein</fullName>
    </submittedName>
</protein>
<dbReference type="EMBL" id="VSSS01000014">
    <property type="protein sequence ID" value="TYL97758.1"/>
    <property type="molecule type" value="Genomic_DNA"/>
</dbReference>
<dbReference type="RefSeq" id="WP_148771580.1">
    <property type="nucleotide sequence ID" value="NZ_VSSS01000014.1"/>
</dbReference>
<dbReference type="OrthoDB" id="9794709at2"/>
<feature type="transmembrane region" description="Helical" evidence="1">
    <location>
        <begin position="148"/>
        <end position="168"/>
    </location>
</feature>
<evidence type="ECO:0000313" key="2">
    <source>
        <dbReference type="EMBL" id="TYL97758.1"/>
    </source>
</evidence>
<comment type="caution">
    <text evidence="2">The sequence shown here is derived from an EMBL/GenBank/DDBJ whole genome shotgun (WGS) entry which is preliminary data.</text>
</comment>
<accession>A0A5D3KMX0</accession>
<keyword evidence="1" id="KW-0472">Membrane</keyword>
<feature type="transmembrane region" description="Helical" evidence="1">
    <location>
        <begin position="83"/>
        <end position="100"/>
    </location>
</feature>
<sequence length="263" mass="28204">MNAETKDDMRAQNGTLSVRTRIVRELTAAFWGYWLLAAMAGEIAGRALSHIYLHRSGRVIVALLLCFLAMSILQGATRRFPRTIFWSTTFLLSLLGAVLAKTADISMGGGDIGAILLIAILLIFSFVICYRLTGNLPGPTDRSNVRGFFWITALLTQTAASACADWIIDSGGPSERLAIAVITLGIAAAMGLYFSTRMPRSVLFWSAFVLSGTVAALGGHLVPRSIEFSGQNAALLATAAAAKFFYPDRPLLGLMCHQSAKAA</sequence>
<reference evidence="2 3" key="1">
    <citation type="submission" date="2019-08" db="EMBL/GenBank/DDBJ databases">
        <title>Bradyrhizobium hipponensis sp. nov., a rhizobium isolated from a Lupinus angustifolius root nodule in Tunisia.</title>
        <authorList>
            <person name="Off K."/>
            <person name="Rejili M."/>
            <person name="Mars M."/>
            <person name="Brachmann A."/>
            <person name="Marin M."/>
        </authorList>
    </citation>
    <scope>NUCLEOTIDE SEQUENCE [LARGE SCALE GENOMIC DNA]</scope>
    <source>
        <strain evidence="2 3">CTAW71</strain>
    </source>
</reference>
<proteinExistence type="predicted"/>
<organism evidence="2 3">
    <name type="scientific">Bradyrhizobium rifense</name>
    <dbReference type="NCBI Taxonomy" id="515499"/>
    <lineage>
        <taxon>Bacteria</taxon>
        <taxon>Pseudomonadati</taxon>
        <taxon>Pseudomonadota</taxon>
        <taxon>Alphaproteobacteria</taxon>
        <taxon>Hyphomicrobiales</taxon>
        <taxon>Nitrobacteraceae</taxon>
        <taxon>Bradyrhizobium</taxon>
    </lineage>
</organism>
<feature type="transmembrane region" description="Helical" evidence="1">
    <location>
        <begin position="28"/>
        <end position="47"/>
    </location>
</feature>
<dbReference type="Proteomes" id="UP000324758">
    <property type="component" value="Unassembled WGS sequence"/>
</dbReference>
<evidence type="ECO:0000313" key="3">
    <source>
        <dbReference type="Proteomes" id="UP000324758"/>
    </source>
</evidence>
<dbReference type="AlphaFoldDB" id="A0A5D3KMX0"/>
<feature type="transmembrane region" description="Helical" evidence="1">
    <location>
        <begin position="177"/>
        <end position="196"/>
    </location>
</feature>
<keyword evidence="3" id="KW-1185">Reference proteome</keyword>
<keyword evidence="1" id="KW-1133">Transmembrane helix</keyword>
<feature type="transmembrane region" description="Helical" evidence="1">
    <location>
        <begin position="112"/>
        <end position="133"/>
    </location>
</feature>
<feature type="transmembrane region" description="Helical" evidence="1">
    <location>
        <begin position="59"/>
        <end position="77"/>
    </location>
</feature>